<dbReference type="Proteomes" id="UP001519921">
    <property type="component" value="Unassembled WGS sequence"/>
</dbReference>
<proteinExistence type="predicted"/>
<reference evidence="1 2" key="1">
    <citation type="submission" date="2021-07" db="EMBL/GenBank/DDBJ databases">
        <title>Clostridium weizhouense sp. nov., an anaerobic bacterium isolated from activated sludge of Petroleum wastewater.</title>
        <authorList>
            <person name="Li Q."/>
        </authorList>
    </citation>
    <scope>NUCLEOTIDE SEQUENCE [LARGE SCALE GENOMIC DNA]</scope>
    <source>
        <strain evidence="1 2">YB-6</strain>
    </source>
</reference>
<name>A0ABS7AUI7_9CLOT</name>
<dbReference type="RefSeq" id="WP_219780783.1">
    <property type="nucleotide sequence ID" value="NZ_JAHXPT010000013.1"/>
</dbReference>
<evidence type="ECO:0000313" key="2">
    <source>
        <dbReference type="Proteomes" id="UP001519921"/>
    </source>
</evidence>
<protein>
    <submittedName>
        <fullName evidence="1">DUF4363 family protein</fullName>
    </submittedName>
</protein>
<accession>A0ABS7AUI7</accession>
<dbReference type="Pfam" id="PF14276">
    <property type="entry name" value="DUF4363"/>
    <property type="match status" value="1"/>
</dbReference>
<gene>
    <name evidence="1" type="ORF">KYD98_14570</name>
</gene>
<organism evidence="1 2">
    <name type="scientific">Clostridium weizhouense</name>
    <dbReference type="NCBI Taxonomy" id="2859781"/>
    <lineage>
        <taxon>Bacteria</taxon>
        <taxon>Bacillati</taxon>
        <taxon>Bacillota</taxon>
        <taxon>Clostridia</taxon>
        <taxon>Eubacteriales</taxon>
        <taxon>Clostridiaceae</taxon>
        <taxon>Clostridium</taxon>
    </lineage>
</organism>
<comment type="caution">
    <text evidence="1">The sequence shown here is derived from an EMBL/GenBank/DDBJ whole genome shotgun (WGS) entry which is preliminary data.</text>
</comment>
<keyword evidence="2" id="KW-1185">Reference proteome</keyword>
<evidence type="ECO:0000313" key="1">
    <source>
        <dbReference type="EMBL" id="MBW6411315.1"/>
    </source>
</evidence>
<dbReference type="InterPro" id="IPR025373">
    <property type="entry name" value="DUF4363"/>
</dbReference>
<sequence>MKNVIFSILLFFSILILVYFSNNSLIKLCDNISTLAEDIEITLIKGEIEDAYIQSIDLLNLIHQDGFITSIYVNHQEFDNLVNDTVKLSVYLSHKDIPDANSTLHTLKYNTQNLKKLQKPTLKNIL</sequence>
<dbReference type="EMBL" id="JAHXPT010000013">
    <property type="protein sequence ID" value="MBW6411315.1"/>
    <property type="molecule type" value="Genomic_DNA"/>
</dbReference>